<dbReference type="EMBL" id="WHUW01000405">
    <property type="protein sequence ID" value="KAF8414915.1"/>
    <property type="molecule type" value="Genomic_DNA"/>
</dbReference>
<feature type="transmembrane region" description="Helical" evidence="1">
    <location>
        <begin position="13"/>
        <end position="33"/>
    </location>
</feature>
<accession>A0AAD4G4T0</accession>
<feature type="transmembrane region" description="Helical" evidence="1">
    <location>
        <begin position="45"/>
        <end position="67"/>
    </location>
</feature>
<organism evidence="2 3">
    <name type="scientific">Boletus edulis BED1</name>
    <dbReference type="NCBI Taxonomy" id="1328754"/>
    <lineage>
        <taxon>Eukaryota</taxon>
        <taxon>Fungi</taxon>
        <taxon>Dikarya</taxon>
        <taxon>Basidiomycota</taxon>
        <taxon>Agaricomycotina</taxon>
        <taxon>Agaricomycetes</taxon>
        <taxon>Agaricomycetidae</taxon>
        <taxon>Boletales</taxon>
        <taxon>Boletineae</taxon>
        <taxon>Boletaceae</taxon>
        <taxon>Boletoideae</taxon>
        <taxon>Boletus</taxon>
    </lineage>
</organism>
<sequence>MANLGEFLPSMRLLFQVWTRGSTLLGISGLTLWKSCDVSFIPRVYHLRLSSCMLLLLYYLLLFLPLLSSTYVARITLFAHEGKREL</sequence>
<protein>
    <submittedName>
        <fullName evidence="2">Uncharacterized protein</fullName>
    </submittedName>
</protein>
<keyword evidence="1" id="KW-1133">Transmembrane helix</keyword>
<name>A0AAD4G4T0_BOLED</name>
<feature type="non-terminal residue" evidence="2">
    <location>
        <position position="1"/>
    </location>
</feature>
<reference evidence="2" key="2">
    <citation type="journal article" date="2020" name="Nat. Commun.">
        <title>Large-scale genome sequencing of mycorrhizal fungi provides insights into the early evolution of symbiotic traits.</title>
        <authorList>
            <person name="Miyauchi S."/>
            <person name="Kiss E."/>
            <person name="Kuo A."/>
            <person name="Drula E."/>
            <person name="Kohler A."/>
            <person name="Sanchez-Garcia M."/>
            <person name="Morin E."/>
            <person name="Andreopoulos B."/>
            <person name="Barry K.W."/>
            <person name="Bonito G."/>
            <person name="Buee M."/>
            <person name="Carver A."/>
            <person name="Chen C."/>
            <person name="Cichocki N."/>
            <person name="Clum A."/>
            <person name="Culley D."/>
            <person name="Crous P.W."/>
            <person name="Fauchery L."/>
            <person name="Girlanda M."/>
            <person name="Hayes R.D."/>
            <person name="Keri Z."/>
            <person name="LaButti K."/>
            <person name="Lipzen A."/>
            <person name="Lombard V."/>
            <person name="Magnuson J."/>
            <person name="Maillard F."/>
            <person name="Murat C."/>
            <person name="Nolan M."/>
            <person name="Ohm R.A."/>
            <person name="Pangilinan J."/>
            <person name="Pereira M.F."/>
            <person name="Perotto S."/>
            <person name="Peter M."/>
            <person name="Pfister S."/>
            <person name="Riley R."/>
            <person name="Sitrit Y."/>
            <person name="Stielow J.B."/>
            <person name="Szollosi G."/>
            <person name="Zifcakova L."/>
            <person name="Stursova M."/>
            <person name="Spatafora J.W."/>
            <person name="Tedersoo L."/>
            <person name="Vaario L.M."/>
            <person name="Yamada A."/>
            <person name="Yan M."/>
            <person name="Wang P."/>
            <person name="Xu J."/>
            <person name="Bruns T."/>
            <person name="Baldrian P."/>
            <person name="Vilgalys R."/>
            <person name="Dunand C."/>
            <person name="Henrissat B."/>
            <person name="Grigoriev I.V."/>
            <person name="Hibbett D."/>
            <person name="Nagy L.G."/>
            <person name="Martin F.M."/>
        </authorList>
    </citation>
    <scope>NUCLEOTIDE SEQUENCE</scope>
    <source>
        <strain evidence="2">BED1</strain>
    </source>
</reference>
<reference evidence="2" key="1">
    <citation type="submission" date="2019-10" db="EMBL/GenBank/DDBJ databases">
        <authorList>
            <consortium name="DOE Joint Genome Institute"/>
            <person name="Kuo A."/>
            <person name="Miyauchi S."/>
            <person name="Kiss E."/>
            <person name="Drula E."/>
            <person name="Kohler A."/>
            <person name="Sanchez-Garcia M."/>
            <person name="Andreopoulos B."/>
            <person name="Barry K.W."/>
            <person name="Bonito G."/>
            <person name="Buee M."/>
            <person name="Carver A."/>
            <person name="Chen C."/>
            <person name="Cichocki N."/>
            <person name="Clum A."/>
            <person name="Culley D."/>
            <person name="Crous P.W."/>
            <person name="Fauchery L."/>
            <person name="Girlanda M."/>
            <person name="Hayes R."/>
            <person name="Keri Z."/>
            <person name="LaButti K."/>
            <person name="Lipzen A."/>
            <person name="Lombard V."/>
            <person name="Magnuson J."/>
            <person name="Maillard F."/>
            <person name="Morin E."/>
            <person name="Murat C."/>
            <person name="Nolan M."/>
            <person name="Ohm R."/>
            <person name="Pangilinan J."/>
            <person name="Pereira M."/>
            <person name="Perotto S."/>
            <person name="Peter M."/>
            <person name="Riley R."/>
            <person name="Sitrit Y."/>
            <person name="Stielow B."/>
            <person name="Szollosi G."/>
            <person name="Zifcakova L."/>
            <person name="Stursova M."/>
            <person name="Spatafora J.W."/>
            <person name="Tedersoo L."/>
            <person name="Vaario L.-M."/>
            <person name="Yamada A."/>
            <person name="Yan M."/>
            <person name="Wang P."/>
            <person name="Xu J."/>
            <person name="Bruns T."/>
            <person name="Baldrian P."/>
            <person name="Vilgalys R."/>
            <person name="Henrissat B."/>
            <person name="Grigoriev I.V."/>
            <person name="Hibbett D."/>
            <person name="Nagy L.G."/>
            <person name="Martin F.M."/>
        </authorList>
    </citation>
    <scope>NUCLEOTIDE SEQUENCE</scope>
    <source>
        <strain evidence="2">BED1</strain>
    </source>
</reference>
<evidence type="ECO:0000256" key="1">
    <source>
        <dbReference type="SAM" id="Phobius"/>
    </source>
</evidence>
<proteinExistence type="predicted"/>
<dbReference type="AlphaFoldDB" id="A0AAD4G4T0"/>
<dbReference type="Proteomes" id="UP001194468">
    <property type="component" value="Unassembled WGS sequence"/>
</dbReference>
<keyword evidence="1" id="KW-0472">Membrane</keyword>
<evidence type="ECO:0000313" key="3">
    <source>
        <dbReference type="Proteomes" id="UP001194468"/>
    </source>
</evidence>
<evidence type="ECO:0000313" key="2">
    <source>
        <dbReference type="EMBL" id="KAF8414915.1"/>
    </source>
</evidence>
<gene>
    <name evidence="2" type="ORF">L210DRAFT_3589389</name>
</gene>
<keyword evidence="3" id="KW-1185">Reference proteome</keyword>
<keyword evidence="1" id="KW-0812">Transmembrane</keyword>
<comment type="caution">
    <text evidence="2">The sequence shown here is derived from an EMBL/GenBank/DDBJ whole genome shotgun (WGS) entry which is preliminary data.</text>
</comment>